<dbReference type="PANTHER" id="PTHR47338">
    <property type="entry name" value="ZN(II)2CYS6 TRANSCRIPTION FACTOR (EUROFUNG)-RELATED"/>
    <property type="match status" value="1"/>
</dbReference>
<accession>A0ABR1HEQ3</accession>
<dbReference type="CDD" id="cd12148">
    <property type="entry name" value="fungal_TF_MHR"/>
    <property type="match status" value="1"/>
</dbReference>
<protein>
    <recommendedName>
        <fullName evidence="6">Xylanolytic transcriptional activator regulatory domain-containing protein</fullName>
    </recommendedName>
</protein>
<gene>
    <name evidence="7" type="ORF">QQX98_003464</name>
</gene>
<dbReference type="EMBL" id="JAZAVJ010000039">
    <property type="protein sequence ID" value="KAK7419312.1"/>
    <property type="molecule type" value="Genomic_DNA"/>
</dbReference>
<name>A0ABR1HEQ3_9HYPO</name>
<evidence type="ECO:0000313" key="7">
    <source>
        <dbReference type="EMBL" id="KAK7419312.1"/>
    </source>
</evidence>
<dbReference type="SMART" id="SM00906">
    <property type="entry name" value="Fungal_trans"/>
    <property type="match status" value="1"/>
</dbReference>
<comment type="subcellular location">
    <subcellularLocation>
        <location evidence="1">Nucleus</location>
    </subcellularLocation>
</comment>
<keyword evidence="2" id="KW-0479">Metal-binding</keyword>
<evidence type="ECO:0000256" key="3">
    <source>
        <dbReference type="ARBA" id="ARBA00023015"/>
    </source>
</evidence>
<dbReference type="Proteomes" id="UP001498476">
    <property type="component" value="Unassembled WGS sequence"/>
</dbReference>
<keyword evidence="3" id="KW-0805">Transcription regulation</keyword>
<evidence type="ECO:0000256" key="5">
    <source>
        <dbReference type="ARBA" id="ARBA00023242"/>
    </source>
</evidence>
<dbReference type="InterPro" id="IPR007219">
    <property type="entry name" value="XnlR_reg_dom"/>
</dbReference>
<evidence type="ECO:0000256" key="1">
    <source>
        <dbReference type="ARBA" id="ARBA00004123"/>
    </source>
</evidence>
<dbReference type="Pfam" id="PF04082">
    <property type="entry name" value="Fungal_trans"/>
    <property type="match status" value="1"/>
</dbReference>
<evidence type="ECO:0000313" key="8">
    <source>
        <dbReference type="Proteomes" id="UP001498476"/>
    </source>
</evidence>
<organism evidence="7 8">
    <name type="scientific">Neonectria punicea</name>
    <dbReference type="NCBI Taxonomy" id="979145"/>
    <lineage>
        <taxon>Eukaryota</taxon>
        <taxon>Fungi</taxon>
        <taxon>Dikarya</taxon>
        <taxon>Ascomycota</taxon>
        <taxon>Pezizomycotina</taxon>
        <taxon>Sordariomycetes</taxon>
        <taxon>Hypocreomycetidae</taxon>
        <taxon>Hypocreales</taxon>
        <taxon>Nectriaceae</taxon>
        <taxon>Neonectria</taxon>
    </lineage>
</organism>
<evidence type="ECO:0000259" key="6">
    <source>
        <dbReference type="SMART" id="SM00906"/>
    </source>
</evidence>
<keyword evidence="8" id="KW-1185">Reference proteome</keyword>
<proteinExistence type="predicted"/>
<sequence length="265" mass="30182">MADIDNKIDLMLSRALLGECLMSDPPSINEYRQVCLLAFYESHQFPGRTSWMRIGSLVSMAYWIGLDRLDNVHQHGPNRAVMIEGDLEAWRIIWWFIFRLDSYANLSASTPFSIDETVIETALPRENASGGGGRTSQGQMLPAGIDALSELITSVMPDQRRAMLPNLHLITIMALRQIGRPIQAQMLKQIQEQPASLASLERQLSSLRLAFPIKYFNPLRGAAHDETSSEHHDRLITIFHFLMSRLLVAILRCSRQHSVEEWWLN</sequence>
<reference evidence="7 8" key="1">
    <citation type="journal article" date="2025" name="Microbiol. Resour. Announc.">
        <title>Draft genome sequences for Neonectria magnoliae and Neonectria punicea, canker pathogens of Liriodendron tulipifera and Acer saccharum in West Virginia.</title>
        <authorList>
            <person name="Petronek H.M."/>
            <person name="Kasson M.T."/>
            <person name="Metheny A.M."/>
            <person name="Stauder C.M."/>
            <person name="Lovett B."/>
            <person name="Lynch S.C."/>
            <person name="Garnas J.R."/>
            <person name="Kasson L.R."/>
            <person name="Stajich J.E."/>
        </authorList>
    </citation>
    <scope>NUCLEOTIDE SEQUENCE [LARGE SCALE GENOMIC DNA]</scope>
    <source>
        <strain evidence="7 8">NRRL 64653</strain>
    </source>
</reference>
<keyword evidence="5" id="KW-0539">Nucleus</keyword>
<comment type="caution">
    <text evidence="7">The sequence shown here is derived from an EMBL/GenBank/DDBJ whole genome shotgun (WGS) entry which is preliminary data.</text>
</comment>
<keyword evidence="4" id="KW-0804">Transcription</keyword>
<evidence type="ECO:0000256" key="4">
    <source>
        <dbReference type="ARBA" id="ARBA00023163"/>
    </source>
</evidence>
<dbReference type="PANTHER" id="PTHR47338:SF10">
    <property type="entry name" value="TRANSCRIPTION FACTOR DOMAIN-CONTAINING PROTEIN-RELATED"/>
    <property type="match status" value="1"/>
</dbReference>
<evidence type="ECO:0000256" key="2">
    <source>
        <dbReference type="ARBA" id="ARBA00022723"/>
    </source>
</evidence>
<dbReference type="InterPro" id="IPR050815">
    <property type="entry name" value="TF_fung"/>
</dbReference>
<feature type="domain" description="Xylanolytic transcriptional activator regulatory" evidence="6">
    <location>
        <begin position="50"/>
        <end position="130"/>
    </location>
</feature>